<evidence type="ECO:0000313" key="3">
    <source>
        <dbReference type="Proteomes" id="UP001237780"/>
    </source>
</evidence>
<reference evidence="2 3" key="1">
    <citation type="submission" date="2023-07" db="EMBL/GenBank/DDBJ databases">
        <title>Comparative genomics of wheat-associated soil bacteria to identify genetic determinants of phenazine resistance.</title>
        <authorList>
            <person name="Mouncey N."/>
        </authorList>
    </citation>
    <scope>NUCLEOTIDE SEQUENCE [LARGE SCALE GENOMIC DNA]</scope>
    <source>
        <strain evidence="2 3">W4I11</strain>
    </source>
</reference>
<sequence length="428" mass="48645">MAAIPLLEELAGGPSAHIIAQLSGMDSSRDATKQFEETLSTHAIPRKLSIYSASAGFELLDELEYLTYRTIEPNIFFNPRFLAPAMPRLDDRQVRFMVMRDENDIKSRLRFLMPYTIERPGFAFSGSILRAWATPFGPQGTPLIDRDDPVGVLNDLFDMLGRKHLKLPEILVFPDMLLDRPVAQLIRSIAMERNLPLVTTHQMERPAIESTKEGAEYLREAIGAKHTKEYRRLWRRLSEKGALTYVVSRSEEDIRRKLEDFLALEASGWKGQRGSAMAVDRFRAAFAREAVNNLAARDLARIHTLELDGKVIAVLIVFIEAGDAWTWKTAYDERLASFSPGVLLMIEVLKNHLEDPNIDRTDSCAVPDHPVASRLFQEREKIGTLVIGLTPQADRATRQAASQIHLYRRTQNIARLMRERLRNLTGRN</sequence>
<dbReference type="Proteomes" id="UP001237780">
    <property type="component" value="Unassembled WGS sequence"/>
</dbReference>
<keyword evidence="3" id="KW-1185">Reference proteome</keyword>
<proteinExistence type="predicted"/>
<protein>
    <recommendedName>
        <fullName evidence="1">BioF2-like acetyltransferase domain-containing protein</fullName>
    </recommendedName>
</protein>
<evidence type="ECO:0000313" key="2">
    <source>
        <dbReference type="EMBL" id="MDQ0996845.1"/>
    </source>
</evidence>
<organism evidence="2 3">
    <name type="scientific">Phyllobacterium ifriqiyense</name>
    <dbReference type="NCBI Taxonomy" id="314238"/>
    <lineage>
        <taxon>Bacteria</taxon>
        <taxon>Pseudomonadati</taxon>
        <taxon>Pseudomonadota</taxon>
        <taxon>Alphaproteobacteria</taxon>
        <taxon>Hyphomicrobiales</taxon>
        <taxon>Phyllobacteriaceae</taxon>
        <taxon>Phyllobacterium</taxon>
    </lineage>
</organism>
<dbReference type="InterPro" id="IPR038740">
    <property type="entry name" value="BioF2-like_GNAT_dom"/>
</dbReference>
<evidence type="ECO:0000259" key="1">
    <source>
        <dbReference type="Pfam" id="PF13480"/>
    </source>
</evidence>
<feature type="domain" description="BioF2-like acetyltransferase" evidence="1">
    <location>
        <begin position="225"/>
        <end position="354"/>
    </location>
</feature>
<dbReference type="NCBIfam" id="NF047385">
    <property type="entry name" value="T4SS_GNAT_BspF"/>
    <property type="match status" value="1"/>
</dbReference>
<dbReference type="EMBL" id="JAUSZT010000003">
    <property type="protein sequence ID" value="MDQ0996845.1"/>
    <property type="molecule type" value="Genomic_DNA"/>
</dbReference>
<dbReference type="RefSeq" id="WP_115055448.1">
    <property type="nucleotide sequence ID" value="NZ_JAUSZT010000003.1"/>
</dbReference>
<accession>A0ABU0S7X4</accession>
<dbReference type="SUPFAM" id="SSF55729">
    <property type="entry name" value="Acyl-CoA N-acyltransferases (Nat)"/>
    <property type="match status" value="1"/>
</dbReference>
<dbReference type="Gene3D" id="3.40.630.30">
    <property type="match status" value="1"/>
</dbReference>
<dbReference type="Pfam" id="PF13480">
    <property type="entry name" value="Acetyltransf_6"/>
    <property type="match status" value="1"/>
</dbReference>
<comment type="caution">
    <text evidence="2">The sequence shown here is derived from an EMBL/GenBank/DDBJ whole genome shotgun (WGS) entry which is preliminary data.</text>
</comment>
<name>A0ABU0S7X4_9HYPH</name>
<gene>
    <name evidence="2" type="ORF">QFZ34_002027</name>
</gene>
<dbReference type="InterPro" id="IPR016181">
    <property type="entry name" value="Acyl_CoA_acyltransferase"/>
</dbReference>